<sequence>AKVFNSGEQIGLQSVHVAGHKEFWTHGHRNLQLCVHQLAGSCGRHSQTVRIKSSVHHLFGCLMSRCHGTRHLTGLDAFKHITSDTQMCYLLLYLS</sequence>
<gene>
    <name evidence="1" type="ORF">L9F63_002863</name>
</gene>
<evidence type="ECO:0000313" key="2">
    <source>
        <dbReference type="Proteomes" id="UP001233999"/>
    </source>
</evidence>
<feature type="non-terminal residue" evidence="1">
    <location>
        <position position="1"/>
    </location>
</feature>
<proteinExistence type="predicted"/>
<accession>A0AAD7ZRU2</accession>
<reference evidence="1" key="1">
    <citation type="journal article" date="2023" name="IScience">
        <title>Live-bearing cockroach genome reveals convergent evolutionary mechanisms linked to viviparity in insects and beyond.</title>
        <authorList>
            <person name="Fouks B."/>
            <person name="Harrison M.C."/>
            <person name="Mikhailova A.A."/>
            <person name="Marchal E."/>
            <person name="English S."/>
            <person name="Carruthers M."/>
            <person name="Jennings E.C."/>
            <person name="Chiamaka E.L."/>
            <person name="Frigard R.A."/>
            <person name="Pippel M."/>
            <person name="Attardo G.M."/>
            <person name="Benoit J.B."/>
            <person name="Bornberg-Bauer E."/>
            <person name="Tobe S.S."/>
        </authorList>
    </citation>
    <scope>NUCLEOTIDE SEQUENCE</scope>
    <source>
        <strain evidence="1">Stay&amp;Tobe</strain>
    </source>
</reference>
<name>A0AAD7ZRU2_DIPPU</name>
<dbReference type="AlphaFoldDB" id="A0AAD7ZRU2"/>
<reference evidence="1" key="2">
    <citation type="submission" date="2023-05" db="EMBL/GenBank/DDBJ databases">
        <authorList>
            <person name="Fouks B."/>
        </authorList>
    </citation>
    <scope>NUCLEOTIDE SEQUENCE</scope>
    <source>
        <strain evidence="1">Stay&amp;Tobe</strain>
        <tissue evidence="1">Testes</tissue>
    </source>
</reference>
<dbReference type="Proteomes" id="UP001233999">
    <property type="component" value="Unassembled WGS sequence"/>
</dbReference>
<feature type="non-terminal residue" evidence="1">
    <location>
        <position position="95"/>
    </location>
</feature>
<keyword evidence="2" id="KW-1185">Reference proteome</keyword>
<evidence type="ECO:0000313" key="1">
    <source>
        <dbReference type="EMBL" id="KAJ9585346.1"/>
    </source>
</evidence>
<protein>
    <submittedName>
        <fullName evidence="1">Uncharacterized protein</fullName>
    </submittedName>
</protein>
<organism evidence="1 2">
    <name type="scientific">Diploptera punctata</name>
    <name type="common">Pacific beetle cockroach</name>
    <dbReference type="NCBI Taxonomy" id="6984"/>
    <lineage>
        <taxon>Eukaryota</taxon>
        <taxon>Metazoa</taxon>
        <taxon>Ecdysozoa</taxon>
        <taxon>Arthropoda</taxon>
        <taxon>Hexapoda</taxon>
        <taxon>Insecta</taxon>
        <taxon>Pterygota</taxon>
        <taxon>Neoptera</taxon>
        <taxon>Polyneoptera</taxon>
        <taxon>Dictyoptera</taxon>
        <taxon>Blattodea</taxon>
        <taxon>Blaberoidea</taxon>
        <taxon>Blaberidae</taxon>
        <taxon>Diplopterinae</taxon>
        <taxon>Diploptera</taxon>
    </lineage>
</organism>
<dbReference type="EMBL" id="JASPKZ010007281">
    <property type="protein sequence ID" value="KAJ9585346.1"/>
    <property type="molecule type" value="Genomic_DNA"/>
</dbReference>
<comment type="caution">
    <text evidence="1">The sequence shown here is derived from an EMBL/GenBank/DDBJ whole genome shotgun (WGS) entry which is preliminary data.</text>
</comment>